<evidence type="ECO:0000313" key="2">
    <source>
        <dbReference type="Proteomes" id="UP001500804"/>
    </source>
</evidence>
<dbReference type="RefSeq" id="WP_345611260.1">
    <property type="nucleotide sequence ID" value="NZ_BAABJO010000038.1"/>
</dbReference>
<keyword evidence="2" id="KW-1185">Reference proteome</keyword>
<sequence>MTDASRTLWLGVNYWSRAGGPRMWADYDAGTVAEELDTLAAHGLDTTRSFFFWPDFMPEPDRIDEEKVAAYLRFLDQHAERGLGTIPTFLVGHMSGENWDPPWRGGRDLYTDVWLVARQSWFIREMVRRVGGHEAVVGWLVSNEMPIYGRPETRGGPEDREAVAAWAELMVSAVRAGGGTQPVSLGDGAWGIEVTGSDNGFHVRDVAPLVDFLGPHVYRMEDDQGRQFLTAAFICRLLGFAGLPVVLEEFGVTSAFVSDANAAHYYRQVLHSSLLAGARGWLAWNNTDYGHIADRDPYRHHAFELYFGLTDSDGRPKPALRELAEFSRVLRAVDVARLRRPPADAALLVSSYLEQRHPLTPAADGPFVFRSLRQAWIAAWEADLPLDLVRERDGIDGGHRLYLVPSTKALLAPTWTRLEELAAAGATVYVSYCAGEHSWQRGPWWAEMNRIFGVEHQLRYGLVEPVSGQVELTVEKPFGDLAAGERLTFRAAGTENSRSYLPVRPVDAEVLLADAQGRPALLSRRVGEGRMVLGTYPVEHFAAATPGVNPEDTARLYRALAAEAGVRTAVTVRDPLVHAEELVHPDGRRFVWIVSQHGDGGAVEVEIAAELVDAVTGEPVDPGGVVLEPFGVRVLGVTGER</sequence>
<gene>
    <name evidence="1" type="ORF">GCM10023320_70690</name>
</gene>
<dbReference type="InterPro" id="IPR017853">
    <property type="entry name" value="GH"/>
</dbReference>
<comment type="caution">
    <text evidence="1">The sequence shown here is derived from an EMBL/GenBank/DDBJ whole genome shotgun (WGS) entry which is preliminary data.</text>
</comment>
<accession>A0ABP9P282</accession>
<name>A0ABP9P282_9PSEU</name>
<proteinExistence type="predicted"/>
<dbReference type="Gene3D" id="3.20.20.80">
    <property type="entry name" value="Glycosidases"/>
    <property type="match status" value="1"/>
</dbReference>
<dbReference type="Gene3D" id="3.40.50.880">
    <property type="match status" value="1"/>
</dbReference>
<organism evidence="1 2">
    <name type="scientific">Pseudonocardia adelaidensis</name>
    <dbReference type="NCBI Taxonomy" id="648754"/>
    <lineage>
        <taxon>Bacteria</taxon>
        <taxon>Bacillati</taxon>
        <taxon>Actinomycetota</taxon>
        <taxon>Actinomycetes</taxon>
        <taxon>Pseudonocardiales</taxon>
        <taxon>Pseudonocardiaceae</taxon>
        <taxon>Pseudonocardia</taxon>
    </lineage>
</organism>
<dbReference type="InterPro" id="IPR029062">
    <property type="entry name" value="Class_I_gatase-like"/>
</dbReference>
<dbReference type="EMBL" id="BAABJO010000038">
    <property type="protein sequence ID" value="GAA5137638.1"/>
    <property type="molecule type" value="Genomic_DNA"/>
</dbReference>
<dbReference type="SUPFAM" id="SSF51445">
    <property type="entry name" value="(Trans)glycosidases"/>
    <property type="match status" value="1"/>
</dbReference>
<dbReference type="Proteomes" id="UP001500804">
    <property type="component" value="Unassembled WGS sequence"/>
</dbReference>
<reference evidence="2" key="1">
    <citation type="journal article" date="2019" name="Int. J. Syst. Evol. Microbiol.">
        <title>The Global Catalogue of Microorganisms (GCM) 10K type strain sequencing project: providing services to taxonomists for standard genome sequencing and annotation.</title>
        <authorList>
            <consortium name="The Broad Institute Genomics Platform"/>
            <consortium name="The Broad Institute Genome Sequencing Center for Infectious Disease"/>
            <person name="Wu L."/>
            <person name="Ma J."/>
        </authorList>
    </citation>
    <scope>NUCLEOTIDE SEQUENCE [LARGE SCALE GENOMIC DNA]</scope>
    <source>
        <strain evidence="2">JCM 18302</strain>
    </source>
</reference>
<protein>
    <submittedName>
        <fullName evidence="1">Cellulase family glycosylhydrolase</fullName>
    </submittedName>
</protein>
<evidence type="ECO:0000313" key="1">
    <source>
        <dbReference type="EMBL" id="GAA5137638.1"/>
    </source>
</evidence>